<dbReference type="PANTHER" id="PTHR30137:SF15">
    <property type="entry name" value="BLL6902 PROTEIN"/>
    <property type="match status" value="1"/>
</dbReference>
<protein>
    <submittedName>
        <fullName evidence="3 4">Monooxygenase</fullName>
    </submittedName>
</protein>
<dbReference type="RefSeq" id="WP_307725058.1">
    <property type="nucleotide sequence ID" value="NZ_BAAAHR010000002.1"/>
</dbReference>
<dbReference type="AlphaFoldDB" id="A0A7W3JFU2"/>
<organism evidence="4 6">
    <name type="scientific">Frigoribacterium faeni</name>
    <dbReference type="NCBI Taxonomy" id="145483"/>
    <lineage>
        <taxon>Bacteria</taxon>
        <taxon>Bacillati</taxon>
        <taxon>Actinomycetota</taxon>
        <taxon>Actinomycetes</taxon>
        <taxon>Micrococcales</taxon>
        <taxon>Microbacteriaceae</taxon>
        <taxon>Frigoribacterium</taxon>
    </lineage>
</organism>
<dbReference type="InterPro" id="IPR036661">
    <property type="entry name" value="Luciferase-like_sf"/>
</dbReference>
<proteinExistence type="predicted"/>
<dbReference type="GO" id="GO:0016705">
    <property type="term" value="F:oxidoreductase activity, acting on paired donors, with incorporation or reduction of molecular oxygen"/>
    <property type="evidence" value="ECO:0007669"/>
    <property type="project" value="InterPro"/>
</dbReference>
<keyword evidence="4" id="KW-0560">Oxidoreductase</keyword>
<gene>
    <name evidence="4" type="ORF">FB463_000250</name>
    <name evidence="3" type="ORF">FFA01_27790</name>
</gene>
<comment type="caution">
    <text evidence="4">The sequence shown here is derived from an EMBL/GenBank/DDBJ whole genome shotgun (WGS) entry which is preliminary data.</text>
</comment>
<name>A0A7W3JFU2_9MICO</name>
<feature type="domain" description="Luciferase-like" evidence="2">
    <location>
        <begin position="31"/>
        <end position="285"/>
    </location>
</feature>
<keyword evidence="5" id="KW-1185">Reference proteome</keyword>
<accession>A0A7W3JFU2</accession>
<evidence type="ECO:0000256" key="1">
    <source>
        <dbReference type="SAM" id="MobiDB-lite"/>
    </source>
</evidence>
<dbReference type="Proteomes" id="UP000522688">
    <property type="component" value="Unassembled WGS sequence"/>
</dbReference>
<reference evidence="3 5" key="1">
    <citation type="submission" date="2019-07" db="EMBL/GenBank/DDBJ databases">
        <title>Whole genome shotgun sequence of Frigoribacterium faeni NBRC 103066.</title>
        <authorList>
            <person name="Hosoyama A."/>
            <person name="Uohara A."/>
            <person name="Ohji S."/>
            <person name="Ichikawa N."/>
        </authorList>
    </citation>
    <scope>NUCLEOTIDE SEQUENCE [LARGE SCALE GENOMIC DNA]</scope>
    <source>
        <strain evidence="3 5">NBRC 103066</strain>
    </source>
</reference>
<dbReference type="EMBL" id="BJUV01000039">
    <property type="protein sequence ID" value="GEK84470.1"/>
    <property type="molecule type" value="Genomic_DNA"/>
</dbReference>
<keyword evidence="4" id="KW-0503">Monooxygenase</keyword>
<sequence>MIDRAPGGSPGENPRPAENHRADTGRRLRRLGFLTLGAFDGDDPSTGLDDGLRLFERAEAQGFDGGWTRTRHLQFGISSPVAFLSAAAQRTSRMTLGTAVLPLGYENPFRLAEDWGTVDVLSRGRVQLGVSVGEPRSYDEIGEHLYGAAADRQDFSYARVEKFLSLVRGEQVSAFEGVEGIERYTGRVQPQSPGLADRVWYGAGSPRSAEWAGSQGLGMLISNVSFAGAPGPIDAERFAASQLEQISAFRAAHPQGDAAPVAKGAVVIPTDTATAEQRGVYEAYAASRRERTSVAHGPRGMMFDRDLVGPSEWIVEQMAANAAMREVDDLILELPFDFGIDEYTQILRDGAEMLAPMLGWSPSV</sequence>
<dbReference type="EMBL" id="JACGWW010000001">
    <property type="protein sequence ID" value="MBA8812026.1"/>
    <property type="molecule type" value="Genomic_DNA"/>
</dbReference>
<dbReference type="SUPFAM" id="SSF51679">
    <property type="entry name" value="Bacterial luciferase-like"/>
    <property type="match status" value="1"/>
</dbReference>
<dbReference type="GO" id="GO:0004497">
    <property type="term" value="F:monooxygenase activity"/>
    <property type="evidence" value="ECO:0007669"/>
    <property type="project" value="UniProtKB-KW"/>
</dbReference>
<dbReference type="InterPro" id="IPR011251">
    <property type="entry name" value="Luciferase-like_dom"/>
</dbReference>
<dbReference type="PANTHER" id="PTHR30137">
    <property type="entry name" value="LUCIFERASE-LIKE MONOOXYGENASE"/>
    <property type="match status" value="1"/>
</dbReference>
<evidence type="ECO:0000259" key="2">
    <source>
        <dbReference type="Pfam" id="PF00296"/>
    </source>
</evidence>
<dbReference type="Proteomes" id="UP000321154">
    <property type="component" value="Unassembled WGS sequence"/>
</dbReference>
<dbReference type="InterPro" id="IPR050766">
    <property type="entry name" value="Bact_Lucif_Oxidored"/>
</dbReference>
<dbReference type="GO" id="GO:0005829">
    <property type="term" value="C:cytosol"/>
    <property type="evidence" value="ECO:0007669"/>
    <property type="project" value="TreeGrafter"/>
</dbReference>
<evidence type="ECO:0000313" key="4">
    <source>
        <dbReference type="EMBL" id="MBA8812026.1"/>
    </source>
</evidence>
<evidence type="ECO:0000313" key="6">
    <source>
        <dbReference type="Proteomes" id="UP000522688"/>
    </source>
</evidence>
<dbReference type="Gene3D" id="3.20.20.30">
    <property type="entry name" value="Luciferase-like domain"/>
    <property type="match status" value="1"/>
</dbReference>
<dbReference type="Pfam" id="PF00296">
    <property type="entry name" value="Bac_luciferase"/>
    <property type="match status" value="1"/>
</dbReference>
<feature type="region of interest" description="Disordered" evidence="1">
    <location>
        <begin position="1"/>
        <end position="24"/>
    </location>
</feature>
<reference evidence="4 6" key="2">
    <citation type="submission" date="2020-07" db="EMBL/GenBank/DDBJ databases">
        <title>Sequencing the genomes of 1000 actinobacteria strains.</title>
        <authorList>
            <person name="Klenk H.-P."/>
        </authorList>
    </citation>
    <scope>NUCLEOTIDE SEQUENCE [LARGE SCALE GENOMIC DNA]</scope>
    <source>
        <strain evidence="4 6">DSM 10309</strain>
    </source>
</reference>
<evidence type="ECO:0000313" key="3">
    <source>
        <dbReference type="EMBL" id="GEK84470.1"/>
    </source>
</evidence>
<evidence type="ECO:0000313" key="5">
    <source>
        <dbReference type="Proteomes" id="UP000321154"/>
    </source>
</evidence>
<feature type="compositionally biased region" description="Basic and acidic residues" evidence="1">
    <location>
        <begin position="15"/>
        <end position="24"/>
    </location>
</feature>